<dbReference type="EMBL" id="MU004246">
    <property type="protein sequence ID" value="KAF2663296.1"/>
    <property type="molecule type" value="Genomic_DNA"/>
</dbReference>
<dbReference type="PANTHER" id="PTHR31001:SF85">
    <property type="entry name" value="ZN(II)2CYS6 TRANSCRIPTION FACTOR (EUROFUNG)"/>
    <property type="match status" value="1"/>
</dbReference>
<proteinExistence type="predicted"/>
<dbReference type="InterPro" id="IPR036864">
    <property type="entry name" value="Zn2-C6_fun-type_DNA-bd_sf"/>
</dbReference>
<evidence type="ECO:0000256" key="3">
    <source>
        <dbReference type="ARBA" id="ARBA00023242"/>
    </source>
</evidence>
<dbReference type="SMART" id="SM00906">
    <property type="entry name" value="Fungal_trans"/>
    <property type="match status" value="1"/>
</dbReference>
<dbReference type="PROSITE" id="PS00463">
    <property type="entry name" value="ZN2_CY6_FUNGAL_1"/>
    <property type="match status" value="1"/>
</dbReference>
<dbReference type="InterPro" id="IPR001138">
    <property type="entry name" value="Zn2Cys6_DnaBD"/>
</dbReference>
<feature type="domain" description="Zn(2)-C6 fungal-type" evidence="5">
    <location>
        <begin position="13"/>
        <end position="42"/>
    </location>
</feature>
<dbReference type="Gene3D" id="4.10.240.10">
    <property type="entry name" value="Zn(2)-C6 fungal-type DNA-binding domain"/>
    <property type="match status" value="1"/>
</dbReference>
<gene>
    <name evidence="6" type="ORF">BT63DRAFT_430483</name>
</gene>
<dbReference type="Pfam" id="PF00172">
    <property type="entry name" value="Zn_clus"/>
    <property type="match status" value="1"/>
</dbReference>
<dbReference type="PROSITE" id="PS50048">
    <property type="entry name" value="ZN2_CY6_FUNGAL_2"/>
    <property type="match status" value="1"/>
</dbReference>
<name>A0A6A6TV19_9PEZI</name>
<feature type="compositionally biased region" description="Basic and acidic residues" evidence="4">
    <location>
        <begin position="618"/>
        <end position="634"/>
    </location>
</feature>
<dbReference type="AlphaFoldDB" id="A0A6A6TV19"/>
<dbReference type="InterPro" id="IPR050613">
    <property type="entry name" value="Sec_Metabolite_Reg"/>
</dbReference>
<feature type="compositionally biased region" description="Basic and acidic residues" evidence="4">
    <location>
        <begin position="91"/>
        <end position="102"/>
    </location>
</feature>
<keyword evidence="7" id="KW-1185">Reference proteome</keyword>
<dbReference type="GO" id="GO:0006351">
    <property type="term" value="P:DNA-templated transcription"/>
    <property type="evidence" value="ECO:0007669"/>
    <property type="project" value="InterPro"/>
</dbReference>
<dbReference type="Proteomes" id="UP000799302">
    <property type="component" value="Unassembled WGS sequence"/>
</dbReference>
<accession>A0A6A6TV19</accession>
<evidence type="ECO:0000259" key="5">
    <source>
        <dbReference type="PROSITE" id="PS50048"/>
    </source>
</evidence>
<dbReference type="GO" id="GO:0003677">
    <property type="term" value="F:DNA binding"/>
    <property type="evidence" value="ECO:0007669"/>
    <property type="project" value="InterPro"/>
</dbReference>
<dbReference type="SMART" id="SM00066">
    <property type="entry name" value="GAL4"/>
    <property type="match status" value="1"/>
</dbReference>
<dbReference type="Pfam" id="PF04082">
    <property type="entry name" value="Fungal_trans"/>
    <property type="match status" value="1"/>
</dbReference>
<evidence type="ECO:0000313" key="7">
    <source>
        <dbReference type="Proteomes" id="UP000799302"/>
    </source>
</evidence>
<reference evidence="6" key="1">
    <citation type="journal article" date="2020" name="Stud. Mycol.">
        <title>101 Dothideomycetes genomes: a test case for predicting lifestyles and emergence of pathogens.</title>
        <authorList>
            <person name="Haridas S."/>
            <person name="Albert R."/>
            <person name="Binder M."/>
            <person name="Bloem J."/>
            <person name="Labutti K."/>
            <person name="Salamov A."/>
            <person name="Andreopoulos B."/>
            <person name="Baker S."/>
            <person name="Barry K."/>
            <person name="Bills G."/>
            <person name="Bluhm B."/>
            <person name="Cannon C."/>
            <person name="Castanera R."/>
            <person name="Culley D."/>
            <person name="Daum C."/>
            <person name="Ezra D."/>
            <person name="Gonzalez J."/>
            <person name="Henrissat B."/>
            <person name="Kuo A."/>
            <person name="Liang C."/>
            <person name="Lipzen A."/>
            <person name="Lutzoni F."/>
            <person name="Magnuson J."/>
            <person name="Mondo S."/>
            <person name="Nolan M."/>
            <person name="Ohm R."/>
            <person name="Pangilinan J."/>
            <person name="Park H.-J."/>
            <person name="Ramirez L."/>
            <person name="Alfaro M."/>
            <person name="Sun H."/>
            <person name="Tritt A."/>
            <person name="Yoshinaga Y."/>
            <person name="Zwiers L.-H."/>
            <person name="Turgeon B."/>
            <person name="Goodwin S."/>
            <person name="Spatafora J."/>
            <person name="Crous P."/>
            <person name="Grigoriev I."/>
        </authorList>
    </citation>
    <scope>NUCLEOTIDE SEQUENCE</scope>
    <source>
        <strain evidence="6">CBS 115976</strain>
    </source>
</reference>
<dbReference type="CDD" id="cd12148">
    <property type="entry name" value="fungal_TF_MHR"/>
    <property type="match status" value="1"/>
</dbReference>
<dbReference type="GO" id="GO:0000981">
    <property type="term" value="F:DNA-binding transcription factor activity, RNA polymerase II-specific"/>
    <property type="evidence" value="ECO:0007669"/>
    <property type="project" value="InterPro"/>
</dbReference>
<dbReference type="SUPFAM" id="SSF57701">
    <property type="entry name" value="Zn2/Cys6 DNA-binding domain"/>
    <property type="match status" value="1"/>
</dbReference>
<evidence type="ECO:0000256" key="1">
    <source>
        <dbReference type="ARBA" id="ARBA00004123"/>
    </source>
</evidence>
<dbReference type="OrthoDB" id="2269373at2759"/>
<evidence type="ECO:0000256" key="4">
    <source>
        <dbReference type="SAM" id="MobiDB-lite"/>
    </source>
</evidence>
<organism evidence="6 7">
    <name type="scientific">Microthyrium microscopicum</name>
    <dbReference type="NCBI Taxonomy" id="703497"/>
    <lineage>
        <taxon>Eukaryota</taxon>
        <taxon>Fungi</taxon>
        <taxon>Dikarya</taxon>
        <taxon>Ascomycota</taxon>
        <taxon>Pezizomycotina</taxon>
        <taxon>Dothideomycetes</taxon>
        <taxon>Dothideomycetes incertae sedis</taxon>
        <taxon>Microthyriales</taxon>
        <taxon>Microthyriaceae</taxon>
        <taxon>Microthyrium</taxon>
    </lineage>
</organism>
<evidence type="ECO:0000256" key="2">
    <source>
        <dbReference type="ARBA" id="ARBA00022723"/>
    </source>
</evidence>
<dbReference type="GO" id="GO:0005634">
    <property type="term" value="C:nucleus"/>
    <property type="evidence" value="ECO:0007669"/>
    <property type="project" value="UniProtKB-SubCell"/>
</dbReference>
<dbReference type="GO" id="GO:0008270">
    <property type="term" value="F:zinc ion binding"/>
    <property type="evidence" value="ECO:0007669"/>
    <property type="project" value="InterPro"/>
</dbReference>
<comment type="subcellular location">
    <subcellularLocation>
        <location evidence="1">Nucleus</location>
    </subcellularLocation>
</comment>
<evidence type="ECO:0000313" key="6">
    <source>
        <dbReference type="EMBL" id="KAF2663296.1"/>
    </source>
</evidence>
<feature type="region of interest" description="Disordered" evidence="4">
    <location>
        <begin position="75"/>
        <end position="113"/>
    </location>
</feature>
<dbReference type="InterPro" id="IPR007219">
    <property type="entry name" value="XnlR_reg_dom"/>
</dbReference>
<feature type="region of interest" description="Disordered" evidence="4">
    <location>
        <begin position="618"/>
        <end position="641"/>
    </location>
</feature>
<dbReference type="PANTHER" id="PTHR31001">
    <property type="entry name" value="UNCHARACTERIZED TRANSCRIPTIONAL REGULATORY PROTEIN"/>
    <property type="match status" value="1"/>
</dbReference>
<protein>
    <submittedName>
        <fullName evidence="6">Putative fungal-specific transcription factor</fullName>
    </submittedName>
</protein>
<sequence>MSHDTKEDSKNFSCLKCRERKVKCDRQNPCSNCTKTSTQCSFIAPVRGKRKRTKLPTEGLHAKLRRYEKLLQSLGHGAEIEPSNVDDDRSDTEKASESDAASHRGPSLENTKISDPSFFYGNKKRLVTNKESTRYFDGGLWSHVGTEFQQPEQTSAVKRIVESRLPISDVRISSAEGLQHDLVLGIDSSTGLKGLADLHPVYRTLQQMWEIFIERVDPITKVLHTPSFWQTVSRAVQNPHSIPRHEEAVIFAFYFAVAASLEEDECESMLGEARAALFSRYKLAARQALINAGFMKTSSMITLQAFTLYLYGLRSNFSYGDDDSTFILSGIAVRIGRRIGLHRDGTLLGLSPFETEMRRRLWCHIVHSDCRASDFSGTKPSTDLFLSDAKSPLNIEDEDISPEMTTFPPERTGITSGILCLIRTKIISFLCQLTSFESSDARWGGLADSKISLERKDEIINEIQDFLESHYLRHCDPSNSLHHFASIIIRSSICKMRVVTHNPRQFADANLKVPPSVRDVIFVNGTKLLKYVVLVPTTPSLRKFIPYVSASHIWDTLLYVLIETRHRKIGPEIDRVWQLIGSLFTNFPQAFTETTEELYAALGQWTLQVWEECKDARDNERARDEQGNEQRKEGMGNIGGELDTPGFIVRLRESRARRDGVVDGEKSDLGGTDVVSGNAAEPFASCDFSDLLSFDLEPSEWVQWDRLLSGQAF</sequence>
<keyword evidence="3" id="KW-0539">Nucleus</keyword>
<keyword evidence="2" id="KW-0479">Metal-binding</keyword>
<dbReference type="CDD" id="cd00067">
    <property type="entry name" value="GAL4"/>
    <property type="match status" value="1"/>
</dbReference>